<keyword evidence="3" id="KW-1185">Reference proteome</keyword>
<evidence type="ECO:0000313" key="3">
    <source>
        <dbReference type="Proteomes" id="UP001206126"/>
    </source>
</evidence>
<keyword evidence="1" id="KW-0732">Signal</keyword>
<comment type="caution">
    <text evidence="2">The sequence shown here is derived from an EMBL/GenBank/DDBJ whole genome shotgun (WGS) entry which is preliminary data.</text>
</comment>
<name>A0ABT2DA63_9BURK</name>
<evidence type="ECO:0000256" key="1">
    <source>
        <dbReference type="SAM" id="SignalP"/>
    </source>
</evidence>
<reference evidence="2 3" key="1">
    <citation type="submission" date="2022-08" db="EMBL/GenBank/DDBJ databases">
        <title>Reclassification of Massilia species as members of the genera Telluria, Duganella, Pseudoduganella, Mokoshia gen. nov. and Zemynaea gen. nov. using orthogonal and non-orthogonal genome-based approaches.</title>
        <authorList>
            <person name="Bowman J.P."/>
        </authorList>
    </citation>
    <scope>NUCLEOTIDE SEQUENCE [LARGE SCALE GENOMIC DNA]</scope>
    <source>
        <strain evidence="2 3">JCM 31605</strain>
    </source>
</reference>
<accession>A0ABT2DA63</accession>
<feature type="signal peptide" evidence="1">
    <location>
        <begin position="1"/>
        <end position="24"/>
    </location>
</feature>
<evidence type="ECO:0000313" key="2">
    <source>
        <dbReference type="EMBL" id="MCS0808198.1"/>
    </source>
</evidence>
<protein>
    <submittedName>
        <fullName evidence="2">Uncharacterized protein</fullName>
    </submittedName>
</protein>
<dbReference type="RefSeq" id="WP_258821976.1">
    <property type="nucleotide sequence ID" value="NZ_JANUHB010000002.1"/>
</dbReference>
<proteinExistence type="predicted"/>
<feature type="chain" id="PRO_5046113788" evidence="1">
    <location>
        <begin position="25"/>
        <end position="67"/>
    </location>
</feature>
<sequence length="67" mass="7036">MKVRKNLEAVFLVAAIVTVPASFAADRVQELHAAKTAQAAPVAADAKMNVVVVKGHRLSAAEKAQLN</sequence>
<dbReference type="Proteomes" id="UP001206126">
    <property type="component" value="Unassembled WGS sequence"/>
</dbReference>
<gene>
    <name evidence="2" type="ORF">NX774_09740</name>
</gene>
<dbReference type="EMBL" id="JANUHB010000002">
    <property type="protein sequence ID" value="MCS0808198.1"/>
    <property type="molecule type" value="Genomic_DNA"/>
</dbReference>
<organism evidence="2 3">
    <name type="scientific">Massilia agilis</name>
    <dbReference type="NCBI Taxonomy" id="1811226"/>
    <lineage>
        <taxon>Bacteria</taxon>
        <taxon>Pseudomonadati</taxon>
        <taxon>Pseudomonadota</taxon>
        <taxon>Betaproteobacteria</taxon>
        <taxon>Burkholderiales</taxon>
        <taxon>Oxalobacteraceae</taxon>
        <taxon>Telluria group</taxon>
        <taxon>Massilia</taxon>
    </lineage>
</organism>